<feature type="region of interest" description="Disordered" evidence="1">
    <location>
        <begin position="47"/>
        <end position="87"/>
    </location>
</feature>
<protein>
    <submittedName>
        <fullName evidence="2">Uncharacterized protein</fullName>
    </submittedName>
</protein>
<accession>K5VD57</accession>
<dbReference type="HOGENOM" id="CLU_1896956_0_0_1"/>
<dbReference type="STRING" id="650164.K5VD57"/>
<dbReference type="GeneID" id="18911782"/>
<dbReference type="InParanoid" id="K5VD57"/>
<keyword evidence="3" id="KW-1185">Reference proteome</keyword>
<dbReference type="EMBL" id="JH930566">
    <property type="protein sequence ID" value="EKM49068.1"/>
    <property type="molecule type" value="Genomic_DNA"/>
</dbReference>
<dbReference type="Proteomes" id="UP000008370">
    <property type="component" value="Unassembled WGS sequence"/>
</dbReference>
<dbReference type="AlphaFoldDB" id="K5VD57"/>
<reference evidence="2 3" key="1">
    <citation type="journal article" date="2012" name="BMC Genomics">
        <title>Comparative genomics of the white-rot fungi, Phanerochaete carnosa and P. chrysosporium, to elucidate the genetic basis of the distinct wood types they colonize.</title>
        <authorList>
            <person name="Suzuki H."/>
            <person name="MacDonald J."/>
            <person name="Syed K."/>
            <person name="Salamov A."/>
            <person name="Hori C."/>
            <person name="Aerts A."/>
            <person name="Henrissat B."/>
            <person name="Wiebenga A."/>
            <person name="vanKuyk P.A."/>
            <person name="Barry K."/>
            <person name="Lindquist E."/>
            <person name="LaButti K."/>
            <person name="Lapidus A."/>
            <person name="Lucas S."/>
            <person name="Coutinho P."/>
            <person name="Gong Y."/>
            <person name="Samejima M."/>
            <person name="Mahadevan R."/>
            <person name="Abou-Zaid M."/>
            <person name="de Vries R.P."/>
            <person name="Igarashi K."/>
            <person name="Yadav J.S."/>
            <person name="Grigoriev I.V."/>
            <person name="Master E.R."/>
        </authorList>
    </citation>
    <scope>NUCLEOTIDE SEQUENCE [LARGE SCALE GENOMIC DNA]</scope>
    <source>
        <strain evidence="2 3">HHB-10118-sp</strain>
    </source>
</reference>
<name>K5VD57_PHACS</name>
<gene>
    <name evidence="2" type="ORF">PHACADRAFT_202052</name>
</gene>
<organism evidence="2 3">
    <name type="scientific">Phanerochaete carnosa (strain HHB-10118-sp)</name>
    <name type="common">White-rot fungus</name>
    <name type="synonym">Peniophora carnosa</name>
    <dbReference type="NCBI Taxonomy" id="650164"/>
    <lineage>
        <taxon>Eukaryota</taxon>
        <taxon>Fungi</taxon>
        <taxon>Dikarya</taxon>
        <taxon>Basidiomycota</taxon>
        <taxon>Agaricomycotina</taxon>
        <taxon>Agaricomycetes</taxon>
        <taxon>Polyporales</taxon>
        <taxon>Phanerochaetaceae</taxon>
        <taxon>Phanerochaete</taxon>
    </lineage>
</organism>
<evidence type="ECO:0000313" key="2">
    <source>
        <dbReference type="EMBL" id="EKM49068.1"/>
    </source>
</evidence>
<dbReference type="KEGG" id="pco:PHACADRAFT_202052"/>
<sequence>MDTGQQPPGHVGQLDLRILLRIGLCAQFADDSDERIDGQLQTYLLSLVAPQPPPPPPPPPPSLPPPPEPLPPLPPAAPIVPAPNGPVAHADVTVSQKSLTLPPIDCMHHYSHCLSCRVAPVALWALENKKKLAL</sequence>
<proteinExistence type="predicted"/>
<feature type="compositionally biased region" description="Pro residues" evidence="1">
    <location>
        <begin position="50"/>
        <end position="84"/>
    </location>
</feature>
<dbReference type="RefSeq" id="XP_007402379.1">
    <property type="nucleotide sequence ID" value="XM_007402317.1"/>
</dbReference>
<evidence type="ECO:0000313" key="3">
    <source>
        <dbReference type="Proteomes" id="UP000008370"/>
    </source>
</evidence>
<evidence type="ECO:0000256" key="1">
    <source>
        <dbReference type="SAM" id="MobiDB-lite"/>
    </source>
</evidence>